<proteinExistence type="predicted"/>
<comment type="caution">
    <text evidence="1">The sequence shown here is derived from an EMBL/GenBank/DDBJ whole genome shotgun (WGS) entry which is preliminary data.</text>
</comment>
<name>A0A8H9IMR5_9BURK</name>
<keyword evidence="2" id="KW-1185">Reference proteome</keyword>
<accession>A0A8H9IMR5</accession>
<evidence type="ECO:0000313" key="2">
    <source>
        <dbReference type="Proteomes" id="UP000608923"/>
    </source>
</evidence>
<protein>
    <submittedName>
        <fullName evidence="1">Uncharacterized protein</fullName>
    </submittedName>
</protein>
<organism evidence="1 2">
    <name type="scientific">Alcaligenes pakistanensis</name>
    <dbReference type="NCBI Taxonomy" id="1482717"/>
    <lineage>
        <taxon>Bacteria</taxon>
        <taxon>Pseudomonadati</taxon>
        <taxon>Pseudomonadota</taxon>
        <taxon>Betaproteobacteria</taxon>
        <taxon>Burkholderiales</taxon>
        <taxon>Alcaligenaceae</taxon>
        <taxon>Alcaligenes</taxon>
    </lineage>
</organism>
<reference evidence="2" key="1">
    <citation type="journal article" date="2019" name="Int. J. Syst. Evol. Microbiol.">
        <title>The Global Catalogue of Microorganisms (GCM) 10K type strain sequencing project: providing services to taxonomists for standard genome sequencing and annotation.</title>
        <authorList>
            <consortium name="The Broad Institute Genomics Platform"/>
            <consortium name="The Broad Institute Genome Sequencing Center for Infectious Disease"/>
            <person name="Wu L."/>
            <person name="Ma J."/>
        </authorList>
    </citation>
    <scope>NUCLEOTIDE SEQUENCE [LARGE SCALE GENOMIC DNA]</scope>
    <source>
        <strain evidence="2">KCTC 42083</strain>
    </source>
</reference>
<dbReference type="Proteomes" id="UP000608923">
    <property type="component" value="Unassembled WGS sequence"/>
</dbReference>
<dbReference type="AlphaFoldDB" id="A0A8H9IMR5"/>
<gene>
    <name evidence="1" type="ORF">GCM10010096_19740</name>
</gene>
<dbReference type="EMBL" id="BMZN01000003">
    <property type="protein sequence ID" value="GHC48256.1"/>
    <property type="molecule type" value="Genomic_DNA"/>
</dbReference>
<evidence type="ECO:0000313" key="1">
    <source>
        <dbReference type="EMBL" id="GHC48256.1"/>
    </source>
</evidence>
<sequence>MQLAAVMQQIKGINFQSSQLLGDRQQSQPDLGQFNAASSAMKKLYIVLLLQALYLFGDGGLGQTQGAGPGAETAISGNGKESP</sequence>